<evidence type="ECO:0000313" key="2">
    <source>
        <dbReference type="Proteomes" id="UP000309997"/>
    </source>
</evidence>
<dbReference type="EMBL" id="RCHU02000005">
    <property type="protein sequence ID" value="KAL3592162.1"/>
    <property type="molecule type" value="Genomic_DNA"/>
</dbReference>
<protein>
    <submittedName>
        <fullName evidence="1">Uncharacterized protein</fullName>
    </submittedName>
</protein>
<gene>
    <name evidence="1" type="ORF">D5086_010802</name>
</gene>
<name>A0ACC4CAD3_POPAL</name>
<proteinExistence type="predicted"/>
<comment type="caution">
    <text evidence="1">The sequence shown here is derived from an EMBL/GenBank/DDBJ whole genome shotgun (WGS) entry which is preliminary data.</text>
</comment>
<sequence>MNCGSDTNVDLEEYRTFVDFRVPNSTTEFPVIKEFFLTIAAGNFKIYFQPAEETTFAFVNAIEAFLLPPNFYMDNSTIPPLQTKDGALRTLYRINVGGASDMASPFFYDFVVPSDDSGYMSFSIAPGNNSTKKVAFLNGLEIMEFVGKKIIEVPVDEREPKNHLALIIGSAGGHINLNSLRKFGEIVEKCLKPQGGDRPNMHDVCWDLEYAMQLQQTAVHREAHEDTTITGVSSDSALPVMQNMRSNMFPVDDFSDTTDTVMYPN</sequence>
<evidence type="ECO:0000313" key="1">
    <source>
        <dbReference type="EMBL" id="KAL3592162.1"/>
    </source>
</evidence>
<dbReference type="Proteomes" id="UP000309997">
    <property type="component" value="Unassembled WGS sequence"/>
</dbReference>
<reference evidence="1 2" key="1">
    <citation type="journal article" date="2024" name="Plant Biotechnol. J.">
        <title>Genome and CRISPR/Cas9 system of a widespread forest tree (Populus alba) in the world.</title>
        <authorList>
            <person name="Liu Y.J."/>
            <person name="Jiang P.F."/>
            <person name="Han X.M."/>
            <person name="Li X.Y."/>
            <person name="Wang H.M."/>
            <person name="Wang Y.J."/>
            <person name="Wang X.X."/>
            <person name="Zeng Q.Y."/>
        </authorList>
    </citation>
    <scope>NUCLEOTIDE SEQUENCE [LARGE SCALE GENOMIC DNA]</scope>
    <source>
        <strain evidence="2">cv. PAL-ZL1</strain>
    </source>
</reference>
<organism evidence="1 2">
    <name type="scientific">Populus alba</name>
    <name type="common">White poplar</name>
    <dbReference type="NCBI Taxonomy" id="43335"/>
    <lineage>
        <taxon>Eukaryota</taxon>
        <taxon>Viridiplantae</taxon>
        <taxon>Streptophyta</taxon>
        <taxon>Embryophyta</taxon>
        <taxon>Tracheophyta</taxon>
        <taxon>Spermatophyta</taxon>
        <taxon>Magnoliopsida</taxon>
        <taxon>eudicotyledons</taxon>
        <taxon>Gunneridae</taxon>
        <taxon>Pentapetalae</taxon>
        <taxon>rosids</taxon>
        <taxon>fabids</taxon>
        <taxon>Malpighiales</taxon>
        <taxon>Salicaceae</taxon>
        <taxon>Saliceae</taxon>
        <taxon>Populus</taxon>
    </lineage>
</organism>
<keyword evidence="2" id="KW-1185">Reference proteome</keyword>
<accession>A0ACC4CAD3</accession>